<name>A0A9P4NGN2_9PEZI</name>
<feature type="compositionally biased region" description="Acidic residues" evidence="1">
    <location>
        <begin position="30"/>
        <end position="46"/>
    </location>
</feature>
<dbReference type="InterPro" id="IPR021514">
    <property type="entry name" value="DUF3176"/>
</dbReference>
<dbReference type="Pfam" id="PF11374">
    <property type="entry name" value="DUF3176"/>
    <property type="match status" value="1"/>
</dbReference>
<keyword evidence="2" id="KW-1133">Transmembrane helix</keyword>
<keyword evidence="4" id="KW-1185">Reference proteome</keyword>
<organism evidence="3 4">
    <name type="scientific">Tothia fuscella</name>
    <dbReference type="NCBI Taxonomy" id="1048955"/>
    <lineage>
        <taxon>Eukaryota</taxon>
        <taxon>Fungi</taxon>
        <taxon>Dikarya</taxon>
        <taxon>Ascomycota</taxon>
        <taxon>Pezizomycotina</taxon>
        <taxon>Dothideomycetes</taxon>
        <taxon>Pleosporomycetidae</taxon>
        <taxon>Venturiales</taxon>
        <taxon>Cylindrosympodiaceae</taxon>
        <taxon>Tothia</taxon>
    </lineage>
</organism>
<feature type="transmembrane region" description="Helical" evidence="2">
    <location>
        <begin position="535"/>
        <end position="557"/>
    </location>
</feature>
<evidence type="ECO:0000313" key="3">
    <source>
        <dbReference type="EMBL" id="KAF2421039.1"/>
    </source>
</evidence>
<evidence type="ECO:0000256" key="1">
    <source>
        <dbReference type="SAM" id="MobiDB-lite"/>
    </source>
</evidence>
<feature type="transmembrane region" description="Helical" evidence="2">
    <location>
        <begin position="184"/>
        <end position="204"/>
    </location>
</feature>
<dbReference type="Proteomes" id="UP000800235">
    <property type="component" value="Unassembled WGS sequence"/>
</dbReference>
<gene>
    <name evidence="3" type="ORF">EJ08DRAFT_523748</name>
</gene>
<accession>A0A9P4NGN2</accession>
<reference evidence="3" key="1">
    <citation type="journal article" date="2020" name="Stud. Mycol.">
        <title>101 Dothideomycetes genomes: a test case for predicting lifestyles and emergence of pathogens.</title>
        <authorList>
            <person name="Haridas S."/>
            <person name="Albert R."/>
            <person name="Binder M."/>
            <person name="Bloem J."/>
            <person name="Labutti K."/>
            <person name="Salamov A."/>
            <person name="Andreopoulos B."/>
            <person name="Baker S."/>
            <person name="Barry K."/>
            <person name="Bills G."/>
            <person name="Bluhm B."/>
            <person name="Cannon C."/>
            <person name="Castanera R."/>
            <person name="Culley D."/>
            <person name="Daum C."/>
            <person name="Ezra D."/>
            <person name="Gonzalez J."/>
            <person name="Henrissat B."/>
            <person name="Kuo A."/>
            <person name="Liang C."/>
            <person name="Lipzen A."/>
            <person name="Lutzoni F."/>
            <person name="Magnuson J."/>
            <person name="Mondo S."/>
            <person name="Nolan M."/>
            <person name="Ohm R."/>
            <person name="Pangilinan J."/>
            <person name="Park H.-J."/>
            <person name="Ramirez L."/>
            <person name="Alfaro M."/>
            <person name="Sun H."/>
            <person name="Tritt A."/>
            <person name="Yoshinaga Y."/>
            <person name="Zwiers L.-H."/>
            <person name="Turgeon B."/>
            <person name="Goodwin S."/>
            <person name="Spatafora J."/>
            <person name="Crous P."/>
            <person name="Grigoriev I."/>
        </authorList>
    </citation>
    <scope>NUCLEOTIDE SEQUENCE</scope>
    <source>
        <strain evidence="3">CBS 130266</strain>
    </source>
</reference>
<protein>
    <submittedName>
        <fullName evidence="3">Uncharacterized protein</fullName>
    </submittedName>
</protein>
<comment type="caution">
    <text evidence="3">The sequence shown here is derived from an EMBL/GenBank/DDBJ whole genome shotgun (WGS) entry which is preliminary data.</text>
</comment>
<evidence type="ECO:0000256" key="2">
    <source>
        <dbReference type="SAM" id="Phobius"/>
    </source>
</evidence>
<dbReference type="OrthoDB" id="5376804at2759"/>
<evidence type="ECO:0000313" key="4">
    <source>
        <dbReference type="Proteomes" id="UP000800235"/>
    </source>
</evidence>
<proteinExistence type="predicted"/>
<dbReference type="PANTHER" id="PTHR35394">
    <property type="entry name" value="DUF3176 DOMAIN-CONTAINING PROTEIN"/>
    <property type="match status" value="1"/>
</dbReference>
<feature type="region of interest" description="Disordered" evidence="1">
    <location>
        <begin position="1"/>
        <end position="47"/>
    </location>
</feature>
<keyword evidence="2" id="KW-0472">Membrane</keyword>
<dbReference type="EMBL" id="MU007103">
    <property type="protein sequence ID" value="KAF2421039.1"/>
    <property type="molecule type" value="Genomic_DNA"/>
</dbReference>
<keyword evidence="2" id="KW-0812">Transmembrane</keyword>
<dbReference type="AlphaFoldDB" id="A0A9P4NGN2"/>
<feature type="transmembrane region" description="Helical" evidence="2">
    <location>
        <begin position="69"/>
        <end position="93"/>
    </location>
</feature>
<sequence length="619" mass="67532">MMEDPNHGTLPFQHHQPAASINPVSPLPPDEPEIYESNIDSEEDSNIEQVAGPDDILSIKRDPQRHFEWTWQILSALLSVAGLMGTIILLIFIDKHPRLADWTLANSKVSPTIAAKVSPNTLIAVFSAISKGAMLIAVADGIGQLKWIRFEQKAHVLKELERYDEASRGSWGAVKLIVTTKHTALLASLGALVTILSLVVDPFAQQIISNVSRNVVASNGSAIYQVAQTYDTGVRDVRGVVGSSIDARMQGAIFNGIYLLDAPDPVTCTTANCAWPDFTTLAICSSCTDVSSETVRECGSYMALGGPQQCNYTTPGGHNFPAGNSNARFGFASTRVNSTAKSVYLMDKLWNDTLIIDLAAMILPDMPYNPAEANFTIPFAKITECSIRWCAQVYESTNVTNNVLNTTRIRNVPVQMVEIPEIPDSPNFQSFSGLRPVDGEAPLTTNDTFVINTVDHGNTATFLTSMFTVSQSTVNQNRKDATVNDISNALIQTNDVALTVKNLVASMSTRIRTGPQARPVRGQAFTTDTFIQVQWVWLIVPCAVVLSGCLFLALTILRCAGSSAPVWKSSMLAVLLHDVKGQLSQDERFNRVGEMNKMAGGVQVKMMKDGSDRWTFERI</sequence>
<dbReference type="PANTHER" id="PTHR35394:SF5">
    <property type="entry name" value="DUF3176 DOMAIN-CONTAINING PROTEIN"/>
    <property type="match status" value="1"/>
</dbReference>